<evidence type="ECO:0000256" key="1">
    <source>
        <dbReference type="SAM" id="MobiDB-lite"/>
    </source>
</evidence>
<dbReference type="AlphaFoldDB" id="A0A8D3DWM0"/>
<sequence>TFSIDGTRTHHDVGISVQELDALLQAPEAALHAILQNDPDNLNHRQDEGAESQGAGVVPAQEESETRGPRQSDLAQGRHKVGAPEEQEDVVELEQDEVLVVDALTSVEGKQALCIWTLGRGVGGVEQLSRRQQGEGISERVTLG</sequence>
<evidence type="ECO:0000313" key="2">
    <source>
        <dbReference type="Ensembl" id="ENSSMAP00000063929.1"/>
    </source>
</evidence>
<evidence type="ECO:0000313" key="3">
    <source>
        <dbReference type="Proteomes" id="UP000694558"/>
    </source>
</evidence>
<accession>A0A8D3DWM0</accession>
<dbReference type="GeneTree" id="ENSGT00960000186758"/>
<organism evidence="2 3">
    <name type="scientific">Scophthalmus maximus</name>
    <name type="common">Turbot</name>
    <name type="synonym">Psetta maxima</name>
    <dbReference type="NCBI Taxonomy" id="52904"/>
    <lineage>
        <taxon>Eukaryota</taxon>
        <taxon>Metazoa</taxon>
        <taxon>Chordata</taxon>
        <taxon>Craniata</taxon>
        <taxon>Vertebrata</taxon>
        <taxon>Euteleostomi</taxon>
        <taxon>Actinopterygii</taxon>
        <taxon>Neopterygii</taxon>
        <taxon>Teleostei</taxon>
        <taxon>Neoteleostei</taxon>
        <taxon>Acanthomorphata</taxon>
        <taxon>Carangaria</taxon>
        <taxon>Pleuronectiformes</taxon>
        <taxon>Pleuronectoidei</taxon>
        <taxon>Scophthalmidae</taxon>
        <taxon>Scophthalmus</taxon>
    </lineage>
</organism>
<dbReference type="Ensembl" id="ENSSMAT00000048986.1">
    <property type="protein sequence ID" value="ENSSMAP00000063929.1"/>
    <property type="gene ID" value="ENSSMAG00000021981.1"/>
</dbReference>
<protein>
    <submittedName>
        <fullName evidence="2">Uncharacterized protein</fullName>
    </submittedName>
</protein>
<proteinExistence type="predicted"/>
<reference evidence="2" key="1">
    <citation type="submission" date="2023-05" db="EMBL/GenBank/DDBJ databases">
        <title>High-quality long-read genome of Scophthalmus maximus.</title>
        <authorList>
            <person name="Lien S."/>
            <person name="Martinez P."/>
        </authorList>
    </citation>
    <scope>NUCLEOTIDE SEQUENCE [LARGE SCALE GENOMIC DNA]</scope>
</reference>
<feature type="region of interest" description="Disordered" evidence="1">
    <location>
        <begin position="36"/>
        <end position="89"/>
    </location>
</feature>
<dbReference type="Proteomes" id="UP000694558">
    <property type="component" value="Chromosome 8"/>
</dbReference>
<name>A0A8D3DWM0_SCOMX</name>
<reference evidence="2" key="2">
    <citation type="submission" date="2025-08" db="UniProtKB">
        <authorList>
            <consortium name="Ensembl"/>
        </authorList>
    </citation>
    <scope>IDENTIFICATION</scope>
</reference>